<protein>
    <submittedName>
        <fullName evidence="2">Uncharacterized protein</fullName>
    </submittedName>
</protein>
<dbReference type="AlphaFoldDB" id="A0A5C3KZ91"/>
<organism evidence="2 3">
    <name type="scientific">Coprinopsis marcescibilis</name>
    <name type="common">Agaric fungus</name>
    <name type="synonym">Psathyrella marcescibilis</name>
    <dbReference type="NCBI Taxonomy" id="230819"/>
    <lineage>
        <taxon>Eukaryota</taxon>
        <taxon>Fungi</taxon>
        <taxon>Dikarya</taxon>
        <taxon>Basidiomycota</taxon>
        <taxon>Agaricomycotina</taxon>
        <taxon>Agaricomycetes</taxon>
        <taxon>Agaricomycetidae</taxon>
        <taxon>Agaricales</taxon>
        <taxon>Agaricineae</taxon>
        <taxon>Psathyrellaceae</taxon>
        <taxon>Coprinopsis</taxon>
    </lineage>
</organism>
<dbReference type="OrthoDB" id="448455at2759"/>
<evidence type="ECO:0000313" key="3">
    <source>
        <dbReference type="Proteomes" id="UP000307440"/>
    </source>
</evidence>
<sequence length="188" mass="20810">MGAGLSSSLERRERRRWEKGNRKAIAKAHPLPEQQEDSSVTEITGPMIVTGSIDADQGRPERLPRITLPKERKDAPPMPAQEGGILNNAQGVHIEGVPTFNNVHIHNTIVQPDSDPKKDAQLLKEATEWLSDVNYHAIQTDSYGKRAAGTGEWAFDDPIISKWLDGALGILWGVGMRTSCVRLDWKSL</sequence>
<evidence type="ECO:0000313" key="2">
    <source>
        <dbReference type="EMBL" id="TFK21238.1"/>
    </source>
</evidence>
<reference evidence="2 3" key="1">
    <citation type="journal article" date="2019" name="Nat. Ecol. Evol.">
        <title>Megaphylogeny resolves global patterns of mushroom evolution.</title>
        <authorList>
            <person name="Varga T."/>
            <person name="Krizsan K."/>
            <person name="Foldi C."/>
            <person name="Dima B."/>
            <person name="Sanchez-Garcia M."/>
            <person name="Sanchez-Ramirez S."/>
            <person name="Szollosi G.J."/>
            <person name="Szarkandi J.G."/>
            <person name="Papp V."/>
            <person name="Albert L."/>
            <person name="Andreopoulos W."/>
            <person name="Angelini C."/>
            <person name="Antonin V."/>
            <person name="Barry K.W."/>
            <person name="Bougher N.L."/>
            <person name="Buchanan P."/>
            <person name="Buyck B."/>
            <person name="Bense V."/>
            <person name="Catcheside P."/>
            <person name="Chovatia M."/>
            <person name="Cooper J."/>
            <person name="Damon W."/>
            <person name="Desjardin D."/>
            <person name="Finy P."/>
            <person name="Geml J."/>
            <person name="Haridas S."/>
            <person name="Hughes K."/>
            <person name="Justo A."/>
            <person name="Karasinski D."/>
            <person name="Kautmanova I."/>
            <person name="Kiss B."/>
            <person name="Kocsube S."/>
            <person name="Kotiranta H."/>
            <person name="LaButti K.M."/>
            <person name="Lechner B.E."/>
            <person name="Liimatainen K."/>
            <person name="Lipzen A."/>
            <person name="Lukacs Z."/>
            <person name="Mihaltcheva S."/>
            <person name="Morgado L.N."/>
            <person name="Niskanen T."/>
            <person name="Noordeloos M.E."/>
            <person name="Ohm R.A."/>
            <person name="Ortiz-Santana B."/>
            <person name="Ovrebo C."/>
            <person name="Racz N."/>
            <person name="Riley R."/>
            <person name="Savchenko A."/>
            <person name="Shiryaev A."/>
            <person name="Soop K."/>
            <person name="Spirin V."/>
            <person name="Szebenyi C."/>
            <person name="Tomsovsky M."/>
            <person name="Tulloss R.E."/>
            <person name="Uehling J."/>
            <person name="Grigoriev I.V."/>
            <person name="Vagvolgyi C."/>
            <person name="Papp T."/>
            <person name="Martin F.M."/>
            <person name="Miettinen O."/>
            <person name="Hibbett D.S."/>
            <person name="Nagy L.G."/>
        </authorList>
    </citation>
    <scope>NUCLEOTIDE SEQUENCE [LARGE SCALE GENOMIC DNA]</scope>
    <source>
        <strain evidence="2 3">CBS 121175</strain>
    </source>
</reference>
<feature type="region of interest" description="Disordered" evidence="1">
    <location>
        <begin position="1"/>
        <end position="43"/>
    </location>
</feature>
<name>A0A5C3KZ91_COPMA</name>
<proteinExistence type="predicted"/>
<accession>A0A5C3KZ91</accession>
<keyword evidence="3" id="KW-1185">Reference proteome</keyword>
<dbReference type="EMBL" id="ML210274">
    <property type="protein sequence ID" value="TFK21238.1"/>
    <property type="molecule type" value="Genomic_DNA"/>
</dbReference>
<feature type="compositionally biased region" description="Basic and acidic residues" evidence="1">
    <location>
        <begin position="9"/>
        <end position="21"/>
    </location>
</feature>
<dbReference type="Proteomes" id="UP000307440">
    <property type="component" value="Unassembled WGS sequence"/>
</dbReference>
<evidence type="ECO:0000256" key="1">
    <source>
        <dbReference type="SAM" id="MobiDB-lite"/>
    </source>
</evidence>
<gene>
    <name evidence="2" type="ORF">FA15DRAFT_85307</name>
</gene>